<dbReference type="GeneID" id="110768808"/>
<keyword evidence="1 9" id="KW-0479">Metal-binding</keyword>
<evidence type="ECO:0000256" key="7">
    <source>
        <dbReference type="ARBA" id="ARBA00023242"/>
    </source>
</evidence>
<keyword evidence="2 8" id="KW-0863">Zinc-finger</keyword>
<evidence type="ECO:0000256" key="2">
    <source>
        <dbReference type="ARBA" id="ARBA00022771"/>
    </source>
</evidence>
<evidence type="ECO:0000256" key="8">
    <source>
        <dbReference type="PROSITE-ProRule" id="PRU00071"/>
    </source>
</evidence>
<evidence type="ECO:0000259" key="11">
    <source>
        <dbReference type="PROSITE" id="PS50884"/>
    </source>
</evidence>
<accession>A0A6P5TMQ4</accession>
<dbReference type="GO" id="GO:0003700">
    <property type="term" value="F:DNA-binding transcription factor activity"/>
    <property type="evidence" value="ECO:0007669"/>
    <property type="project" value="UniProtKB-UniRule"/>
</dbReference>
<evidence type="ECO:0000313" key="12">
    <source>
        <dbReference type="Proteomes" id="UP000515124"/>
    </source>
</evidence>
<evidence type="ECO:0000256" key="3">
    <source>
        <dbReference type="ARBA" id="ARBA00022833"/>
    </source>
</evidence>
<protein>
    <recommendedName>
        <fullName evidence="9">Dof zinc finger protein</fullName>
    </recommendedName>
</protein>
<evidence type="ECO:0000256" key="4">
    <source>
        <dbReference type="ARBA" id="ARBA00023015"/>
    </source>
</evidence>
<feature type="compositionally biased region" description="Low complexity" evidence="10">
    <location>
        <begin position="109"/>
        <end position="124"/>
    </location>
</feature>
<feature type="region of interest" description="Disordered" evidence="10">
    <location>
        <begin position="79"/>
        <end position="133"/>
    </location>
</feature>
<dbReference type="GO" id="GO:0003677">
    <property type="term" value="F:DNA binding"/>
    <property type="evidence" value="ECO:0007669"/>
    <property type="project" value="UniProtKB-UniRule"/>
</dbReference>
<dbReference type="PROSITE" id="PS50884">
    <property type="entry name" value="ZF_DOF_2"/>
    <property type="match status" value="1"/>
</dbReference>
<evidence type="ECO:0000256" key="9">
    <source>
        <dbReference type="RuleBase" id="RU369094"/>
    </source>
</evidence>
<reference evidence="13" key="1">
    <citation type="submission" date="2025-08" db="UniProtKB">
        <authorList>
            <consortium name="RefSeq"/>
        </authorList>
    </citation>
    <scope>IDENTIFICATION</scope>
</reference>
<evidence type="ECO:0000256" key="5">
    <source>
        <dbReference type="ARBA" id="ARBA00023125"/>
    </source>
</evidence>
<dbReference type="PANTHER" id="PTHR31992">
    <property type="entry name" value="DOF ZINC FINGER PROTEIN DOF1.4-RELATED"/>
    <property type="match status" value="1"/>
</dbReference>
<dbReference type="GO" id="GO:0008270">
    <property type="term" value="F:zinc ion binding"/>
    <property type="evidence" value="ECO:0007669"/>
    <property type="project" value="UniProtKB-KW"/>
</dbReference>
<feature type="compositionally biased region" description="Basic and acidic residues" evidence="10">
    <location>
        <begin position="153"/>
        <end position="165"/>
    </location>
</feature>
<dbReference type="PANTHER" id="PTHR31992:SF316">
    <property type="entry name" value="DOF ZINC FINGER PROTEIN DOF1.2"/>
    <property type="match status" value="1"/>
</dbReference>
<evidence type="ECO:0000256" key="6">
    <source>
        <dbReference type="ARBA" id="ARBA00023163"/>
    </source>
</evidence>
<keyword evidence="7 8" id="KW-0539">Nucleus</keyword>
<comment type="subcellular location">
    <subcellularLocation>
        <location evidence="8 9">Nucleus</location>
    </subcellularLocation>
</comment>
<gene>
    <name evidence="13" type="primary">LOC110768808</name>
</gene>
<proteinExistence type="predicted"/>
<dbReference type="GO" id="GO:0005634">
    <property type="term" value="C:nucleus"/>
    <property type="evidence" value="ECO:0007669"/>
    <property type="project" value="UniProtKB-SubCell"/>
</dbReference>
<keyword evidence="5 8" id="KW-0238">DNA-binding</keyword>
<dbReference type="Pfam" id="PF02701">
    <property type="entry name" value="Zn_ribbon_Dof"/>
    <property type="match status" value="1"/>
</dbReference>
<sequence>MFSAPVEQMLQCPSGPFIMMDKRSWNKPHIEVAPDCPRCASSNTKFCYYNNYSLSQPRYFCKGCRRYWTKGGSLRNVPVGGGCRKNRRGKAAKLSQADRASLSYIHHNSSSSDDTSGQYSSGTDNQPGGGNGSDIDLAAVFAKFLNNNSSSPADEHDHLDQDHEPNLVNSSSELNDVDGSQNSSKADQDLVEAVDHLLGGLVAPDHYDHHDHQHQQIQEENVQSFMGINHDQQDDMNIHQFGLQGLLGEDDQVVQDVFWSDDAATTSSLTSSTASFSWQPMVHLQELDYSLPSDDDQMKISTNLCSDNWSSFDFSGFEVFSRS</sequence>
<dbReference type="AlphaFoldDB" id="A0A6P5TMQ4"/>
<dbReference type="InterPro" id="IPR045174">
    <property type="entry name" value="Dof"/>
</dbReference>
<evidence type="ECO:0000313" key="13">
    <source>
        <dbReference type="RefSeq" id="XP_021828359.1"/>
    </source>
</evidence>
<dbReference type="Gramene" id="Pav_sc0001556.1_g080.1.mk:mrna">
    <property type="protein sequence ID" value="Pav_sc0001556.1_g080.1.mk:CDS:1"/>
    <property type="gene ID" value="Pav_sc0001556.1_g080.1.mk"/>
</dbReference>
<keyword evidence="12" id="KW-1185">Reference proteome</keyword>
<organism evidence="12 13">
    <name type="scientific">Prunus avium</name>
    <name type="common">Cherry</name>
    <name type="synonym">Cerasus avium</name>
    <dbReference type="NCBI Taxonomy" id="42229"/>
    <lineage>
        <taxon>Eukaryota</taxon>
        <taxon>Viridiplantae</taxon>
        <taxon>Streptophyta</taxon>
        <taxon>Embryophyta</taxon>
        <taxon>Tracheophyta</taxon>
        <taxon>Spermatophyta</taxon>
        <taxon>Magnoliopsida</taxon>
        <taxon>eudicotyledons</taxon>
        <taxon>Gunneridae</taxon>
        <taxon>Pentapetalae</taxon>
        <taxon>rosids</taxon>
        <taxon>fabids</taxon>
        <taxon>Rosales</taxon>
        <taxon>Rosaceae</taxon>
        <taxon>Amygdaloideae</taxon>
        <taxon>Amygdaleae</taxon>
        <taxon>Prunus</taxon>
    </lineage>
</organism>
<feature type="compositionally biased region" description="Polar residues" evidence="10">
    <location>
        <begin position="167"/>
        <end position="185"/>
    </location>
</feature>
<keyword evidence="3 9" id="KW-0862">Zinc</keyword>
<comment type="function">
    <text evidence="9">Transcription factor that binds specifically to a 5'-AA[AG]G-3' consensus core sequence.</text>
</comment>
<dbReference type="KEGG" id="pavi:110768808"/>
<evidence type="ECO:0000256" key="1">
    <source>
        <dbReference type="ARBA" id="ARBA00022723"/>
    </source>
</evidence>
<dbReference type="Proteomes" id="UP000515124">
    <property type="component" value="Unplaced"/>
</dbReference>
<keyword evidence="4 9" id="KW-0805">Transcription regulation</keyword>
<evidence type="ECO:0000256" key="10">
    <source>
        <dbReference type="SAM" id="MobiDB-lite"/>
    </source>
</evidence>
<dbReference type="RefSeq" id="XP_021828359.1">
    <property type="nucleotide sequence ID" value="XM_021972667.1"/>
</dbReference>
<dbReference type="PROSITE" id="PS01361">
    <property type="entry name" value="ZF_DOF_1"/>
    <property type="match status" value="1"/>
</dbReference>
<keyword evidence="6 9" id="KW-0804">Transcription</keyword>
<dbReference type="InterPro" id="IPR003851">
    <property type="entry name" value="Znf_Dof"/>
</dbReference>
<name>A0A6P5TMQ4_PRUAV</name>
<feature type="region of interest" description="Disordered" evidence="10">
    <location>
        <begin position="148"/>
        <end position="185"/>
    </location>
</feature>
<feature type="domain" description="Dof-type" evidence="11">
    <location>
        <begin position="34"/>
        <end position="88"/>
    </location>
</feature>